<reference evidence="3 5" key="2">
    <citation type="submission" date="2016-10" db="EMBL/GenBank/DDBJ databases">
        <authorList>
            <person name="de Groot N.N."/>
        </authorList>
    </citation>
    <scope>NUCLEOTIDE SEQUENCE [LARGE SCALE GENOMIC DNA]</scope>
    <source>
        <strain evidence="3 5">DSM 2895</strain>
    </source>
</reference>
<dbReference type="EMBL" id="LGUG01000004">
    <property type="protein sequence ID" value="KON96854.1"/>
    <property type="molecule type" value="Genomic_DNA"/>
</dbReference>
<dbReference type="PATRIC" id="fig|47500.8.peg.5710"/>
<name>A0A0D1YE48_ANEMI</name>
<dbReference type="AlphaFoldDB" id="A0A0D1YE48"/>
<sequence>MLKKTLSCAIISLVLLGSAVLPSAVEAAPKHTQLQSQSQSIMNQYQKLISTTKEAANIIKFLDQNIAKVNRQQADSMILKLEAFYQSDLERTQNQFFQPGIQEKLQKSYNWKTKKLVTKDTQLQKLVATKLAGKYKLTTEEGSVFPIVDYGALKNYSSYLSGEVKDYIALKALESDKPWLSDAAIIISLDELAARTIAGETYLTKYPQSKAKKDATNIYLEYLDSYLYGMNNTPAFDFDTYRLRTNVLTSFNKTIKTYPNSVTAKVVQGYVNVLKKHNYQVFIKDGLEQRGIPEVEAFKKNVHQQALQELTKKQTKPSTVTNRYTAVGINFL</sequence>
<evidence type="ECO:0000313" key="5">
    <source>
        <dbReference type="Proteomes" id="UP000182836"/>
    </source>
</evidence>
<gene>
    <name evidence="2" type="ORF">AF333_16565</name>
    <name evidence="3" type="ORF">SAMN04487909_12145</name>
</gene>
<dbReference type="STRING" id="47500.AF333_16565"/>
<feature type="signal peptide" evidence="1">
    <location>
        <begin position="1"/>
        <end position="27"/>
    </location>
</feature>
<keyword evidence="4" id="KW-1185">Reference proteome</keyword>
<dbReference type="OrthoDB" id="1707591at2"/>
<evidence type="ECO:0000313" key="3">
    <source>
        <dbReference type="EMBL" id="SDJ57783.1"/>
    </source>
</evidence>
<feature type="chain" id="PRO_5010414827" evidence="1">
    <location>
        <begin position="28"/>
        <end position="332"/>
    </location>
</feature>
<organism evidence="2 4">
    <name type="scientific">Aneurinibacillus migulanus</name>
    <name type="common">Bacillus migulanus</name>
    <dbReference type="NCBI Taxonomy" id="47500"/>
    <lineage>
        <taxon>Bacteria</taxon>
        <taxon>Bacillati</taxon>
        <taxon>Bacillota</taxon>
        <taxon>Bacilli</taxon>
        <taxon>Bacillales</taxon>
        <taxon>Paenibacillaceae</taxon>
        <taxon>Aneurinibacillus group</taxon>
        <taxon>Aneurinibacillus</taxon>
    </lineage>
</organism>
<dbReference type="Proteomes" id="UP000182836">
    <property type="component" value="Unassembled WGS sequence"/>
</dbReference>
<proteinExistence type="predicted"/>
<dbReference type="GeneID" id="42306784"/>
<dbReference type="Proteomes" id="UP000037269">
    <property type="component" value="Unassembled WGS sequence"/>
</dbReference>
<keyword evidence="1" id="KW-0732">Signal</keyword>
<protein>
    <submittedName>
        <fullName evidence="2">Uncharacterized protein</fullName>
    </submittedName>
</protein>
<reference evidence="2 4" key="1">
    <citation type="submission" date="2015-07" db="EMBL/GenBank/DDBJ databases">
        <title>Fjat-14205 dsm 2895.</title>
        <authorList>
            <person name="Liu B."/>
            <person name="Wang J."/>
            <person name="Zhu Y."/>
            <person name="Liu G."/>
            <person name="Chen Q."/>
            <person name="Chen Z."/>
            <person name="Lan J."/>
            <person name="Che J."/>
            <person name="Ge C."/>
            <person name="Shi H."/>
            <person name="Pan Z."/>
            <person name="Liu X."/>
        </authorList>
    </citation>
    <scope>NUCLEOTIDE SEQUENCE [LARGE SCALE GENOMIC DNA]</scope>
    <source>
        <strain evidence="2 4">DSM 2895</strain>
    </source>
</reference>
<evidence type="ECO:0000313" key="2">
    <source>
        <dbReference type="EMBL" id="KON96854.1"/>
    </source>
</evidence>
<accession>A0A0D1YE48</accession>
<evidence type="ECO:0000256" key="1">
    <source>
        <dbReference type="SAM" id="SignalP"/>
    </source>
</evidence>
<dbReference type="RefSeq" id="WP_043065250.1">
    <property type="nucleotide sequence ID" value="NZ_BJOA01000072.1"/>
</dbReference>
<dbReference type="EMBL" id="FNED01000021">
    <property type="protein sequence ID" value="SDJ57783.1"/>
    <property type="molecule type" value="Genomic_DNA"/>
</dbReference>
<evidence type="ECO:0000313" key="4">
    <source>
        <dbReference type="Proteomes" id="UP000037269"/>
    </source>
</evidence>